<dbReference type="FunFam" id="3.30.300.30:FF:000007">
    <property type="entry name" value="4-coumarate--CoA ligase 2"/>
    <property type="match status" value="1"/>
</dbReference>
<organism evidence="12 13">
    <name type="scientific">Zizania palustris</name>
    <name type="common">Northern wild rice</name>
    <dbReference type="NCBI Taxonomy" id="103762"/>
    <lineage>
        <taxon>Eukaryota</taxon>
        <taxon>Viridiplantae</taxon>
        <taxon>Streptophyta</taxon>
        <taxon>Embryophyta</taxon>
        <taxon>Tracheophyta</taxon>
        <taxon>Spermatophyta</taxon>
        <taxon>Magnoliopsida</taxon>
        <taxon>Liliopsida</taxon>
        <taxon>Poales</taxon>
        <taxon>Poaceae</taxon>
        <taxon>BOP clade</taxon>
        <taxon>Oryzoideae</taxon>
        <taxon>Oryzeae</taxon>
        <taxon>Zizaniinae</taxon>
        <taxon>Zizania</taxon>
    </lineage>
</organism>
<dbReference type="GO" id="GO:0005524">
    <property type="term" value="F:ATP binding"/>
    <property type="evidence" value="ECO:0007669"/>
    <property type="project" value="UniProtKB-KW"/>
</dbReference>
<evidence type="ECO:0000259" key="10">
    <source>
        <dbReference type="Pfam" id="PF00501"/>
    </source>
</evidence>
<keyword evidence="3" id="KW-0436">Ligase</keyword>
<evidence type="ECO:0000256" key="7">
    <source>
        <dbReference type="ARBA" id="ARBA00034223"/>
    </source>
</evidence>
<keyword evidence="5" id="KW-0067">ATP-binding</keyword>
<reference evidence="12" key="1">
    <citation type="journal article" date="2021" name="bioRxiv">
        <title>Whole Genome Assembly and Annotation of Northern Wild Rice, Zizania palustris L., Supports a Whole Genome Duplication in the Zizania Genus.</title>
        <authorList>
            <person name="Haas M."/>
            <person name="Kono T."/>
            <person name="Macchietto M."/>
            <person name="Millas R."/>
            <person name="McGilp L."/>
            <person name="Shao M."/>
            <person name="Duquette J."/>
            <person name="Hirsch C.N."/>
            <person name="Kimball J."/>
        </authorList>
    </citation>
    <scope>NUCLEOTIDE SEQUENCE</scope>
    <source>
        <tissue evidence="12">Fresh leaf tissue</tissue>
    </source>
</reference>
<comment type="catalytic activity">
    <reaction evidence="8">
        <text>(E)-4-coumarate + ATP + CoA = (E)-4-coumaroyl-CoA + AMP + diphosphate</text>
        <dbReference type="Rhea" id="RHEA:19641"/>
        <dbReference type="ChEBI" id="CHEBI:12876"/>
        <dbReference type="ChEBI" id="CHEBI:30616"/>
        <dbReference type="ChEBI" id="CHEBI:33019"/>
        <dbReference type="ChEBI" id="CHEBI:57287"/>
        <dbReference type="ChEBI" id="CHEBI:85008"/>
        <dbReference type="ChEBI" id="CHEBI:456215"/>
        <dbReference type="EC" id="6.2.1.12"/>
    </reaction>
    <physiologicalReaction direction="left-to-right" evidence="8">
        <dbReference type="Rhea" id="RHEA:19642"/>
    </physiologicalReaction>
</comment>
<dbReference type="GO" id="GO:0005777">
    <property type="term" value="C:peroxisome"/>
    <property type="evidence" value="ECO:0007669"/>
    <property type="project" value="TreeGrafter"/>
</dbReference>
<feature type="compositionally biased region" description="Acidic residues" evidence="9">
    <location>
        <begin position="1"/>
        <end position="13"/>
    </location>
</feature>
<evidence type="ECO:0000256" key="9">
    <source>
        <dbReference type="SAM" id="MobiDB-lite"/>
    </source>
</evidence>
<comment type="caution">
    <text evidence="12">The sequence shown here is derived from an EMBL/GenBank/DDBJ whole genome shotgun (WGS) entry which is preliminary data.</text>
</comment>
<dbReference type="PANTHER" id="PTHR24096:SF338">
    <property type="entry name" value="4-COUMARATE--COA LIGASE-LIKE 8-RELATED"/>
    <property type="match status" value="1"/>
</dbReference>
<dbReference type="PANTHER" id="PTHR24096">
    <property type="entry name" value="LONG-CHAIN-FATTY-ACID--COA LIGASE"/>
    <property type="match status" value="1"/>
</dbReference>
<dbReference type="InterPro" id="IPR000873">
    <property type="entry name" value="AMP-dep_synth/lig_dom"/>
</dbReference>
<feature type="region of interest" description="Disordered" evidence="9">
    <location>
        <begin position="1"/>
        <end position="33"/>
    </location>
</feature>
<evidence type="ECO:0000256" key="8">
    <source>
        <dbReference type="ARBA" id="ARBA00034252"/>
    </source>
</evidence>
<reference evidence="12" key="2">
    <citation type="submission" date="2021-02" db="EMBL/GenBank/DDBJ databases">
        <authorList>
            <person name="Kimball J.A."/>
            <person name="Haas M.W."/>
            <person name="Macchietto M."/>
            <person name="Kono T."/>
            <person name="Duquette J."/>
            <person name="Shao M."/>
        </authorList>
    </citation>
    <scope>NUCLEOTIDE SEQUENCE</scope>
    <source>
        <tissue evidence="12">Fresh leaf tissue</tissue>
    </source>
</reference>
<dbReference type="Proteomes" id="UP000729402">
    <property type="component" value="Unassembled WGS sequence"/>
</dbReference>
<evidence type="ECO:0000313" key="12">
    <source>
        <dbReference type="EMBL" id="KAG8079577.1"/>
    </source>
</evidence>
<sequence length="234" mass="25482">MCDLYDDDDDSVDGEGMAPPSTEVEEKRFSSGESIGRLLPDAEAKIVDPESGEPLPPHRTGELWVRSPSVMLGYLKNEDATALALTAAAAAEGGGRPWLRTGDVCYVDSRGHVYVVDRMKEMIKYKAYQVAPAELEDVLAAHPGVHDAAVVPYPDEEAGEIPVACVVKKPGSHQLQEDELLSFVQSKVAPYKKIRRVVFVDSIPRSPSGKILRLQLRSFDLQPAAGVCRRPGSK</sequence>
<comment type="catalytic activity">
    <reaction evidence="7">
        <text>(E)-4-coumaroyl-AMP + CoA = (E)-4-coumaroyl-CoA + AMP + H(+)</text>
        <dbReference type="Rhea" id="RHEA:72423"/>
        <dbReference type="ChEBI" id="CHEBI:15378"/>
        <dbReference type="ChEBI" id="CHEBI:57287"/>
        <dbReference type="ChEBI" id="CHEBI:85008"/>
        <dbReference type="ChEBI" id="CHEBI:192348"/>
        <dbReference type="ChEBI" id="CHEBI:456215"/>
    </reaction>
    <physiologicalReaction direction="left-to-right" evidence="7">
        <dbReference type="Rhea" id="RHEA:72424"/>
    </physiologicalReaction>
</comment>
<protein>
    <recommendedName>
        <fullName evidence="2">4-coumarate--CoA ligase</fullName>
        <ecNumber evidence="2">6.2.1.12</ecNumber>
    </recommendedName>
</protein>
<dbReference type="EMBL" id="JAAALK010000282">
    <property type="protein sequence ID" value="KAG8079577.1"/>
    <property type="molecule type" value="Genomic_DNA"/>
</dbReference>
<evidence type="ECO:0000259" key="11">
    <source>
        <dbReference type="Pfam" id="PF13193"/>
    </source>
</evidence>
<evidence type="ECO:0000256" key="4">
    <source>
        <dbReference type="ARBA" id="ARBA00022741"/>
    </source>
</evidence>
<name>A0A8J5VP25_ZIZPA</name>
<dbReference type="GO" id="GO:0016207">
    <property type="term" value="F:4-coumarate-CoA ligase activity"/>
    <property type="evidence" value="ECO:0007669"/>
    <property type="project" value="UniProtKB-EC"/>
</dbReference>
<dbReference type="InterPro" id="IPR025110">
    <property type="entry name" value="AMP-bd_C"/>
</dbReference>
<comment type="similarity">
    <text evidence="1">Belongs to the ATP-dependent AMP-binding enzyme family.</text>
</comment>
<accession>A0A8J5VP25</accession>
<dbReference type="AlphaFoldDB" id="A0A8J5VP25"/>
<feature type="domain" description="AMP-binding enzyme C-terminal" evidence="11">
    <location>
        <begin position="134"/>
        <end position="210"/>
    </location>
</feature>
<keyword evidence="4" id="KW-0547">Nucleotide-binding</keyword>
<dbReference type="Pfam" id="PF13193">
    <property type="entry name" value="AMP-binding_C"/>
    <property type="match status" value="1"/>
</dbReference>
<dbReference type="OrthoDB" id="10253869at2759"/>
<proteinExistence type="inferred from homology"/>
<evidence type="ECO:0000256" key="3">
    <source>
        <dbReference type="ARBA" id="ARBA00022598"/>
    </source>
</evidence>
<evidence type="ECO:0000256" key="1">
    <source>
        <dbReference type="ARBA" id="ARBA00006432"/>
    </source>
</evidence>
<evidence type="ECO:0000256" key="5">
    <source>
        <dbReference type="ARBA" id="ARBA00022840"/>
    </source>
</evidence>
<evidence type="ECO:0000313" key="13">
    <source>
        <dbReference type="Proteomes" id="UP000729402"/>
    </source>
</evidence>
<dbReference type="EC" id="6.2.1.12" evidence="2"/>
<comment type="catalytic activity">
    <reaction evidence="6">
        <text>(E)-4-coumarate + ATP + H(+) = (E)-4-coumaroyl-AMP + diphosphate</text>
        <dbReference type="Rhea" id="RHEA:72419"/>
        <dbReference type="ChEBI" id="CHEBI:12876"/>
        <dbReference type="ChEBI" id="CHEBI:15378"/>
        <dbReference type="ChEBI" id="CHEBI:30616"/>
        <dbReference type="ChEBI" id="CHEBI:33019"/>
        <dbReference type="ChEBI" id="CHEBI:192348"/>
    </reaction>
    <physiologicalReaction direction="left-to-right" evidence="6">
        <dbReference type="Rhea" id="RHEA:72420"/>
    </physiologicalReaction>
</comment>
<evidence type="ECO:0000256" key="2">
    <source>
        <dbReference type="ARBA" id="ARBA00012959"/>
    </source>
</evidence>
<feature type="domain" description="AMP-dependent synthetase/ligase" evidence="10">
    <location>
        <begin position="26"/>
        <end position="75"/>
    </location>
</feature>
<keyword evidence="13" id="KW-1185">Reference proteome</keyword>
<evidence type="ECO:0000256" key="6">
    <source>
        <dbReference type="ARBA" id="ARBA00034219"/>
    </source>
</evidence>
<gene>
    <name evidence="12" type="ORF">GUJ93_ZPchr0007g6275</name>
</gene>
<dbReference type="Pfam" id="PF00501">
    <property type="entry name" value="AMP-binding"/>
    <property type="match status" value="1"/>
</dbReference>